<accession>A0A0P7DV29</accession>
<organism evidence="1 2">
    <name type="scientific">Pseudoalteromonas lipolytica</name>
    <dbReference type="NCBI Taxonomy" id="570156"/>
    <lineage>
        <taxon>Bacteria</taxon>
        <taxon>Pseudomonadati</taxon>
        <taxon>Pseudomonadota</taxon>
        <taxon>Gammaproteobacteria</taxon>
        <taxon>Alteromonadales</taxon>
        <taxon>Pseudoalteromonadaceae</taxon>
        <taxon>Pseudoalteromonas</taxon>
    </lineage>
</organism>
<name>A0A0P7DV29_9GAMM</name>
<sequence>MENINLGSAENPIILKNKHQDSESEKYYARHKNGEVYIHRPLLQIHTKNNHELDKDDPESGLFAFHKLRDDQDCFTKNVISNPHLQPLEIKVLLALNELFQEHSSCEMVYICSSNKVNLDNFGDDYGFWIAEGNTETLVEVNNVPLYQLLGKALNTIISNEKLNKILIRLDSFHYISVTPVTFENSKLGISQKHNRNQRAYLKIIQINELMDFKNLTNIWLAKD</sequence>
<dbReference type="RefSeq" id="WP_054553582.1">
    <property type="nucleotide sequence ID" value="NZ_LJTC01000008.1"/>
</dbReference>
<gene>
    <name evidence="1" type="ORF">AOG27_13780</name>
</gene>
<dbReference type="EMBL" id="LJTC01000008">
    <property type="protein sequence ID" value="KPM83123.1"/>
    <property type="molecule type" value="Genomic_DNA"/>
</dbReference>
<dbReference type="Proteomes" id="UP000050378">
    <property type="component" value="Unassembled WGS sequence"/>
</dbReference>
<evidence type="ECO:0000313" key="2">
    <source>
        <dbReference type="Proteomes" id="UP000050378"/>
    </source>
</evidence>
<dbReference type="AlphaFoldDB" id="A0A0P7DV29"/>
<proteinExistence type="predicted"/>
<reference evidence="1 2" key="1">
    <citation type="submission" date="2015-09" db="EMBL/GenBank/DDBJ databases">
        <title>Draft Genome Sequence of Pseudoalteromonas lipolytica UCD-48B.</title>
        <authorList>
            <person name="Krusor M."/>
            <person name="Coil D.A."/>
            <person name="Lang J.M."/>
            <person name="Eisen J.A."/>
            <person name="Alexiev A."/>
        </authorList>
    </citation>
    <scope>NUCLEOTIDE SEQUENCE [LARGE SCALE GENOMIC DNA]</scope>
    <source>
        <strain evidence="1 2">UCD-48B</strain>
    </source>
</reference>
<comment type="caution">
    <text evidence="1">The sequence shown here is derived from an EMBL/GenBank/DDBJ whole genome shotgun (WGS) entry which is preliminary data.</text>
</comment>
<dbReference type="PATRIC" id="fig|570156.3.peg.3861"/>
<dbReference type="OrthoDB" id="6309035at2"/>
<evidence type="ECO:0000313" key="1">
    <source>
        <dbReference type="EMBL" id="KPM83123.1"/>
    </source>
</evidence>
<protein>
    <submittedName>
        <fullName evidence="1">Uncharacterized protein</fullName>
    </submittedName>
</protein>